<accession>A0AAV4CJA8</accession>
<evidence type="ECO:0000313" key="6">
    <source>
        <dbReference type="Proteomes" id="UP000735302"/>
    </source>
</evidence>
<dbReference type="Pfam" id="PF07690">
    <property type="entry name" value="MFS_1"/>
    <property type="match status" value="2"/>
</dbReference>
<dbReference type="PANTHER" id="PTHR11360">
    <property type="entry name" value="MONOCARBOXYLATE TRANSPORTER"/>
    <property type="match status" value="1"/>
</dbReference>
<dbReference type="GO" id="GO:0008028">
    <property type="term" value="F:monocarboxylic acid transmembrane transporter activity"/>
    <property type="evidence" value="ECO:0007669"/>
    <property type="project" value="TreeGrafter"/>
</dbReference>
<dbReference type="GO" id="GO:0016020">
    <property type="term" value="C:membrane"/>
    <property type="evidence" value="ECO:0007669"/>
    <property type="project" value="UniProtKB-SubCell"/>
</dbReference>
<feature type="region of interest" description="Disordered" evidence="2">
    <location>
        <begin position="378"/>
        <end position="447"/>
    </location>
</feature>
<dbReference type="Gene3D" id="1.20.1250.20">
    <property type="entry name" value="MFS general substrate transporter like domains"/>
    <property type="match status" value="2"/>
</dbReference>
<name>A0AAV4CJA8_9GAST</name>
<keyword evidence="6" id="KW-1185">Reference proteome</keyword>
<feature type="transmembrane region" description="Helical" evidence="3">
    <location>
        <begin position="631"/>
        <end position="656"/>
    </location>
</feature>
<comment type="caution">
    <text evidence="5">The sequence shown here is derived from an EMBL/GenBank/DDBJ whole genome shotgun (WGS) entry which is preliminary data.</text>
</comment>
<feature type="transmembrane region" description="Helical" evidence="3">
    <location>
        <begin position="668"/>
        <end position="688"/>
    </location>
</feature>
<feature type="compositionally biased region" description="Basic and acidic residues" evidence="2">
    <location>
        <begin position="8"/>
        <end position="18"/>
    </location>
</feature>
<dbReference type="SUPFAM" id="SSF103473">
    <property type="entry name" value="MFS general substrate transporter"/>
    <property type="match status" value="1"/>
</dbReference>
<dbReference type="PANTHER" id="PTHR11360:SF286">
    <property type="entry name" value="GH22266P"/>
    <property type="match status" value="1"/>
</dbReference>
<dbReference type="InterPro" id="IPR036259">
    <property type="entry name" value="MFS_trans_sf"/>
</dbReference>
<gene>
    <name evidence="5" type="ORF">PoB_005947000</name>
</gene>
<feature type="region of interest" description="Disordered" evidence="2">
    <location>
        <begin position="1"/>
        <end position="56"/>
    </location>
</feature>
<dbReference type="AlphaFoldDB" id="A0AAV4CJA8"/>
<feature type="compositionally biased region" description="Polar residues" evidence="2">
    <location>
        <begin position="411"/>
        <end position="435"/>
    </location>
</feature>
<feature type="transmembrane region" description="Helical" evidence="3">
    <location>
        <begin position="172"/>
        <end position="192"/>
    </location>
</feature>
<feature type="transmembrane region" description="Helical" evidence="3">
    <location>
        <begin position="607"/>
        <end position="625"/>
    </location>
</feature>
<dbReference type="InterPro" id="IPR050327">
    <property type="entry name" value="Proton-linked_MCT"/>
</dbReference>
<feature type="compositionally biased region" description="Polar residues" evidence="2">
    <location>
        <begin position="20"/>
        <end position="42"/>
    </location>
</feature>
<feature type="transmembrane region" description="Helical" evidence="3">
    <location>
        <begin position="543"/>
        <end position="564"/>
    </location>
</feature>
<feature type="transmembrane region" description="Helical" evidence="3">
    <location>
        <begin position="576"/>
        <end position="600"/>
    </location>
</feature>
<sequence length="729" mass="77645">MIAPESEGSSKSDMRALSDKQGSSQEPAASETPTENKTSDSTGPEGGGDDRQTDLLMPPVQVYGKKNGSVNIDLNAAEKGGGGEEGEGRGKGDEEFTEQWQAPDGGWGWVVVFSALIISLIVDGLTYTFGLFLGQFERAFSASKSTVALASSLQVGIYLMIGPVVSALTNRFGCRPVIICGSLIAAFAYMVSSASDNVIVLILTYGFLGGVGFGLMYLPSIVSVSVYFEEKRALATGIAVCGSGIGMFLLAPLTEFLLDLFNWRWTLVLLGGIILNGMVFGGLIRPLGTENAKGKSGPQMIGSADENDIADRFGSHRSRHGSVGSPIFIGDSRKDSHRHRTVSVASGSSGKELNTESGIALVPLIEGVESITVEVLEEPVSKKSSRARNNSQNDERSKHLLLPPSAKESAANFSSSPAIHNLSTKTHVRQRSSSGTDHHMSKAVSSAHELFQRIQSTASHQTLDPEAKQLRARTPLGLSVVSLSASSAHLSQEIYRSRHRANSTDKQSAAEKVKTSCLDCLSPATRSIILEMLNFSILKNQKYWFVLMGNFFCMIGFYVPFVYIPERAIELGIDEAKAAFLLSVIGISNTVGRVLIGLIVQCLRLDCVLVTTVALIVSGGVTVLLPLTQDYAVLAALSAVFGLCVAAYIALCSVLLCDLLGVQNLTNAFGYVILFRGVACIIGPPLAGAIIDSTGVFDPAFFLGGGMIVLGGVCHLLLYLLYFTPCRKS</sequence>
<feature type="transmembrane region" description="Helical" evidence="3">
    <location>
        <begin position="198"/>
        <end position="221"/>
    </location>
</feature>
<keyword evidence="3" id="KW-0812">Transmembrane</keyword>
<comment type="subcellular location">
    <subcellularLocation>
        <location evidence="1">Membrane</location>
        <topology evidence="1">Multi-pass membrane protein</topology>
    </subcellularLocation>
</comment>
<dbReference type="EMBL" id="BLXT01006709">
    <property type="protein sequence ID" value="GFO32965.1"/>
    <property type="molecule type" value="Genomic_DNA"/>
</dbReference>
<feature type="transmembrane region" description="Helical" evidence="3">
    <location>
        <begin position="263"/>
        <end position="284"/>
    </location>
</feature>
<feature type="transmembrane region" description="Helical" evidence="3">
    <location>
        <begin position="145"/>
        <end position="165"/>
    </location>
</feature>
<evidence type="ECO:0000256" key="3">
    <source>
        <dbReference type="SAM" id="Phobius"/>
    </source>
</evidence>
<evidence type="ECO:0000259" key="4">
    <source>
        <dbReference type="PROSITE" id="PS50850"/>
    </source>
</evidence>
<dbReference type="InterPro" id="IPR011701">
    <property type="entry name" value="MFS"/>
</dbReference>
<proteinExistence type="predicted"/>
<feature type="transmembrane region" description="Helical" evidence="3">
    <location>
        <begin position="107"/>
        <end position="133"/>
    </location>
</feature>
<reference evidence="5 6" key="1">
    <citation type="journal article" date="2021" name="Elife">
        <title>Chloroplast acquisition without the gene transfer in kleptoplastic sea slugs, Plakobranchus ocellatus.</title>
        <authorList>
            <person name="Maeda T."/>
            <person name="Takahashi S."/>
            <person name="Yoshida T."/>
            <person name="Shimamura S."/>
            <person name="Takaki Y."/>
            <person name="Nagai Y."/>
            <person name="Toyoda A."/>
            <person name="Suzuki Y."/>
            <person name="Arimoto A."/>
            <person name="Ishii H."/>
            <person name="Satoh N."/>
            <person name="Nishiyama T."/>
            <person name="Hasebe M."/>
            <person name="Maruyama T."/>
            <person name="Minagawa J."/>
            <person name="Obokata J."/>
            <person name="Shigenobu S."/>
        </authorList>
    </citation>
    <scope>NUCLEOTIDE SEQUENCE [LARGE SCALE GENOMIC DNA]</scope>
</reference>
<keyword evidence="3" id="KW-1133">Transmembrane helix</keyword>
<feature type="domain" description="Major facilitator superfamily (MFS) profile" evidence="4">
    <location>
        <begin position="542"/>
        <end position="729"/>
    </location>
</feature>
<keyword evidence="3" id="KW-0472">Membrane</keyword>
<organism evidence="5 6">
    <name type="scientific">Plakobranchus ocellatus</name>
    <dbReference type="NCBI Taxonomy" id="259542"/>
    <lineage>
        <taxon>Eukaryota</taxon>
        <taxon>Metazoa</taxon>
        <taxon>Spiralia</taxon>
        <taxon>Lophotrochozoa</taxon>
        <taxon>Mollusca</taxon>
        <taxon>Gastropoda</taxon>
        <taxon>Heterobranchia</taxon>
        <taxon>Euthyneura</taxon>
        <taxon>Panpulmonata</taxon>
        <taxon>Sacoglossa</taxon>
        <taxon>Placobranchoidea</taxon>
        <taxon>Plakobranchidae</taxon>
        <taxon>Plakobranchus</taxon>
    </lineage>
</organism>
<evidence type="ECO:0000256" key="2">
    <source>
        <dbReference type="SAM" id="MobiDB-lite"/>
    </source>
</evidence>
<dbReference type="PROSITE" id="PS50850">
    <property type="entry name" value="MFS"/>
    <property type="match status" value="1"/>
</dbReference>
<feature type="region of interest" description="Disordered" evidence="2">
    <location>
        <begin position="73"/>
        <end position="95"/>
    </location>
</feature>
<feature type="transmembrane region" description="Helical" evidence="3">
    <location>
        <begin position="700"/>
        <end position="723"/>
    </location>
</feature>
<protein>
    <submittedName>
        <fullName evidence="5">Monocarboxylate transporter</fullName>
    </submittedName>
</protein>
<dbReference type="InterPro" id="IPR020846">
    <property type="entry name" value="MFS_dom"/>
</dbReference>
<feature type="transmembrane region" description="Helical" evidence="3">
    <location>
        <begin position="233"/>
        <end position="251"/>
    </location>
</feature>
<evidence type="ECO:0000313" key="5">
    <source>
        <dbReference type="EMBL" id="GFO32965.1"/>
    </source>
</evidence>
<evidence type="ECO:0000256" key="1">
    <source>
        <dbReference type="ARBA" id="ARBA00004141"/>
    </source>
</evidence>
<dbReference type="Proteomes" id="UP000735302">
    <property type="component" value="Unassembled WGS sequence"/>
</dbReference>